<dbReference type="InterPro" id="IPR001138">
    <property type="entry name" value="Zn2Cys6_DnaBD"/>
</dbReference>
<feature type="compositionally biased region" description="Polar residues" evidence="2">
    <location>
        <begin position="780"/>
        <end position="793"/>
    </location>
</feature>
<feature type="compositionally biased region" description="Polar residues" evidence="2">
    <location>
        <begin position="906"/>
        <end position="919"/>
    </location>
</feature>
<keyword evidence="1" id="KW-0539">Nucleus</keyword>
<feature type="domain" description="Xylanolytic transcriptional activator regulatory" evidence="3">
    <location>
        <begin position="348"/>
        <end position="456"/>
    </location>
</feature>
<dbReference type="GO" id="GO:0006351">
    <property type="term" value="P:DNA-templated transcription"/>
    <property type="evidence" value="ECO:0007669"/>
    <property type="project" value="InterPro"/>
</dbReference>
<evidence type="ECO:0000256" key="2">
    <source>
        <dbReference type="SAM" id="MobiDB-lite"/>
    </source>
</evidence>
<dbReference type="Proteomes" id="UP001320420">
    <property type="component" value="Unassembled WGS sequence"/>
</dbReference>
<evidence type="ECO:0000313" key="5">
    <source>
        <dbReference type="Proteomes" id="UP001320420"/>
    </source>
</evidence>
<dbReference type="GO" id="GO:0003677">
    <property type="term" value="F:DNA binding"/>
    <property type="evidence" value="ECO:0007669"/>
    <property type="project" value="InterPro"/>
</dbReference>
<dbReference type="GO" id="GO:0008270">
    <property type="term" value="F:zinc ion binding"/>
    <property type="evidence" value="ECO:0007669"/>
    <property type="project" value="InterPro"/>
</dbReference>
<accession>A0AAN9UVS1</accession>
<name>A0AAN9UVS1_9PEZI</name>
<evidence type="ECO:0000256" key="1">
    <source>
        <dbReference type="ARBA" id="ARBA00023242"/>
    </source>
</evidence>
<feature type="region of interest" description="Disordered" evidence="2">
    <location>
        <begin position="765"/>
        <end position="919"/>
    </location>
</feature>
<dbReference type="AlphaFoldDB" id="A0AAN9UVS1"/>
<evidence type="ECO:0000259" key="3">
    <source>
        <dbReference type="SMART" id="SM00906"/>
    </source>
</evidence>
<evidence type="ECO:0000313" key="4">
    <source>
        <dbReference type="EMBL" id="KAK7756375.1"/>
    </source>
</evidence>
<keyword evidence="5" id="KW-1185">Reference proteome</keyword>
<comment type="caution">
    <text evidence="4">The sequence shown here is derived from an EMBL/GenBank/DDBJ whole genome shotgun (WGS) entry which is preliminary data.</text>
</comment>
<feature type="compositionally biased region" description="Polar residues" evidence="2">
    <location>
        <begin position="889"/>
        <end position="899"/>
    </location>
</feature>
<feature type="compositionally biased region" description="Low complexity" evidence="2">
    <location>
        <begin position="116"/>
        <end position="128"/>
    </location>
</feature>
<feature type="compositionally biased region" description="Basic and acidic residues" evidence="2">
    <location>
        <begin position="643"/>
        <end position="653"/>
    </location>
</feature>
<dbReference type="PANTHER" id="PTHR47783:SF1">
    <property type="entry name" value="ZN(II)2CYS6 TRANSCRIPTION FACTOR (EUROFUNG)"/>
    <property type="match status" value="1"/>
</dbReference>
<organism evidence="4 5">
    <name type="scientific">Diatrype stigma</name>
    <dbReference type="NCBI Taxonomy" id="117547"/>
    <lineage>
        <taxon>Eukaryota</taxon>
        <taxon>Fungi</taxon>
        <taxon>Dikarya</taxon>
        <taxon>Ascomycota</taxon>
        <taxon>Pezizomycotina</taxon>
        <taxon>Sordariomycetes</taxon>
        <taxon>Xylariomycetidae</taxon>
        <taxon>Xylariales</taxon>
        <taxon>Diatrypaceae</taxon>
        <taxon>Diatrype</taxon>
    </lineage>
</organism>
<feature type="region of interest" description="Disordered" evidence="2">
    <location>
        <begin position="623"/>
        <end position="653"/>
    </location>
</feature>
<dbReference type="Pfam" id="PF04082">
    <property type="entry name" value="Fungal_trans"/>
    <property type="match status" value="1"/>
</dbReference>
<feature type="region of interest" description="Disordered" evidence="2">
    <location>
        <begin position="383"/>
        <end position="410"/>
    </location>
</feature>
<dbReference type="CDD" id="cd00067">
    <property type="entry name" value="GAL4"/>
    <property type="match status" value="1"/>
</dbReference>
<gene>
    <name evidence="4" type="ORF">SLS62_001601</name>
</gene>
<dbReference type="EMBL" id="JAKJXP020000007">
    <property type="protein sequence ID" value="KAK7756375.1"/>
    <property type="molecule type" value="Genomic_DNA"/>
</dbReference>
<protein>
    <recommendedName>
        <fullName evidence="3">Xylanolytic transcriptional activator regulatory domain-containing protein</fullName>
    </recommendedName>
</protein>
<dbReference type="PANTHER" id="PTHR47783">
    <property type="entry name" value="ZN(II)2CYS6 TRANSCRIPTION FACTOR (EUROFUNG)-RELATED"/>
    <property type="match status" value="1"/>
</dbReference>
<feature type="compositionally biased region" description="Polar residues" evidence="2">
    <location>
        <begin position="623"/>
        <end position="638"/>
    </location>
</feature>
<sequence>MATTRCAGEHPICSTCTKNGHVCLGYSDSVEKKKDGNGLGETGVDLSEPRVEVDEDDYAEDEADFDRKQARSKTRKGKQLDFADEGSGSHPVADITRDYDACTTPVKPEKGEWDDQPPQSQSQPHSPSLVRRPTNPRHQSFSTEDDHSTTSRSSAPHLNESHRVPFFRYFGPTAIVPGFKQMVVKVRDRRTSSMSGTSPSSGSLYTGFMSSLLSDYELGQLDDMPTYDPNDANAVHPLILNLVNTFFIHLGSNYPFLNRRKFPKMVHDKRVEPILVDAVCALAARFSDLPIFKKWNEGKLAKSEYGLVYSQRAKAAVVDTFPCPSVAAVQACLLLAYDGFGADQDSALWMYLGIAIRMAVDLGLTKEDGVKYQGDKDPWYTRPYDRKTGVEDIPPARPDDEGALSPEEQKEVEQERIDTLWAVFFLDRVISSGTGRPVTLKDDDLELELPKSAIHPASGWPDPVPLLYQIIRLYGRVSDVLNKVGHANDLTQDKLQKLSHMESELTKLHQRTEPRLRFDANNFQAYVKHGQGTIFILLHVWFHALIIVLHQPTLLTRHGAVNRMHQLKAHSRELSMSSAKTIADILAFAQLIDPKCFIGNPFTSQPIYIAANAFLMESVSNGSQSESGDTVSSNQKSGTAKRRFPENGKEVDVNKPTSRHLLLASAANQNYQACYKALKQLQEYWGGARYILTALDQKSEGIWDCETYTVEEYESTKRARQASAIRRFGNIGNIGDRLEHPASPIPATGPPLAWSLTGTTNSPNSSLTLLFQNPVGHSSGAHQQQPTGSTSAATPPGNMIYDPIRQSLPETTAMYPPASPYPQPNTSALRHSVSQSQHHRIASNPMSGKPLQRYGGSPGEEALKSPTTPEARLHNMGAPSQGPLGGAATTFSPTSQQSGFEYPAGSSPTNTAHVNSGAGSNNTSAVASVYSPTDAGPSSFAQSGLASSGYSYLGPTGNLHLLTYDNETDIGQHLTSFEQNEMMSWFGDYFPNDVLGFYPDPNIG</sequence>
<proteinExistence type="predicted"/>
<dbReference type="GO" id="GO:0000981">
    <property type="term" value="F:DNA-binding transcription factor activity, RNA polymerase II-specific"/>
    <property type="evidence" value="ECO:0007669"/>
    <property type="project" value="InterPro"/>
</dbReference>
<feature type="region of interest" description="Disordered" evidence="2">
    <location>
        <begin position="28"/>
        <end position="158"/>
    </location>
</feature>
<dbReference type="CDD" id="cd12148">
    <property type="entry name" value="fungal_TF_MHR"/>
    <property type="match status" value="1"/>
</dbReference>
<feature type="compositionally biased region" description="Acidic residues" evidence="2">
    <location>
        <begin position="53"/>
        <end position="64"/>
    </location>
</feature>
<reference evidence="4 5" key="1">
    <citation type="submission" date="2024-02" db="EMBL/GenBank/DDBJ databases">
        <title>De novo assembly and annotation of 12 fungi associated with fruit tree decline syndrome in Ontario, Canada.</title>
        <authorList>
            <person name="Sulman M."/>
            <person name="Ellouze W."/>
            <person name="Ilyukhin E."/>
        </authorList>
    </citation>
    <scope>NUCLEOTIDE SEQUENCE [LARGE SCALE GENOMIC DNA]</scope>
    <source>
        <strain evidence="4 5">M11/M66-122</strain>
    </source>
</reference>
<feature type="compositionally biased region" description="Polar residues" evidence="2">
    <location>
        <begin position="824"/>
        <end position="836"/>
    </location>
</feature>
<dbReference type="InterPro" id="IPR007219">
    <property type="entry name" value="XnlR_reg_dom"/>
</dbReference>
<dbReference type="SMART" id="SM00906">
    <property type="entry name" value="Fungal_trans"/>
    <property type="match status" value="1"/>
</dbReference>